<proteinExistence type="predicted"/>
<accession>A0A7R9F1T6</accession>
<sequence length="369" mass="42188">MNKKTPAFPSLLSPIIPQPSETAAAQLLNKKEDIENREAVRVVNRNYHRIMSTSLVISKLPQFLSSLGRSSYVALKMWGRNSTVSLELVNLSRKHGRQQINYKAQCRFPRNNLPRERDNVLLSLSVSLGDTACPSLFICCDVRCTLAPLTDRKYNYHATLHCKTVAGSSRDRATQNDKIFWRWNFLLSKDLTKSLENGNVFSKRSPSSEARVPFTPIDLKAPSYGNWTISTVHYLGDKELLTSCYTVGSNWSRTPDPWTLNSCGVSQTSKKYESSFSVLNKDSRCRIFSSTSKTNIIQFEVRFHLSFPEAFKYAEEWIIPLDVERHEKLSLERLNCRQMAKYCLDSRIFLSWSSAQELAGEEHDVTYDS</sequence>
<organism evidence="1">
    <name type="scientific">Timema bartmani</name>
    <dbReference type="NCBI Taxonomy" id="61472"/>
    <lineage>
        <taxon>Eukaryota</taxon>
        <taxon>Metazoa</taxon>
        <taxon>Ecdysozoa</taxon>
        <taxon>Arthropoda</taxon>
        <taxon>Hexapoda</taxon>
        <taxon>Insecta</taxon>
        <taxon>Pterygota</taxon>
        <taxon>Neoptera</taxon>
        <taxon>Polyneoptera</taxon>
        <taxon>Phasmatodea</taxon>
        <taxon>Timematodea</taxon>
        <taxon>Timematoidea</taxon>
        <taxon>Timematidae</taxon>
        <taxon>Timema</taxon>
    </lineage>
</organism>
<name>A0A7R9F1T6_9NEOP</name>
<gene>
    <name evidence="1" type="ORF">TBIB3V08_LOCUS7829</name>
</gene>
<protein>
    <submittedName>
        <fullName evidence="1">Uncharacterized protein</fullName>
    </submittedName>
</protein>
<dbReference type="EMBL" id="OD567300">
    <property type="protein sequence ID" value="CAD7445477.1"/>
    <property type="molecule type" value="Genomic_DNA"/>
</dbReference>
<dbReference type="AlphaFoldDB" id="A0A7R9F1T6"/>
<reference evidence="1" key="1">
    <citation type="submission" date="2020-11" db="EMBL/GenBank/DDBJ databases">
        <authorList>
            <person name="Tran Van P."/>
        </authorList>
    </citation>
    <scope>NUCLEOTIDE SEQUENCE</scope>
</reference>
<evidence type="ECO:0000313" key="1">
    <source>
        <dbReference type="EMBL" id="CAD7445477.1"/>
    </source>
</evidence>